<sequence length="163" mass="17996">MRSVRIVKPAPRADVSYTAYKFAYYTPSIGSHHFHPKLNWPDWSRLCTHAYGSKGGGPGKPCPSLMFTRICIGTNTQIWKAVPCVVDKRAARRSSSCVRFPASTRASSMTALCRKMLPRLSGTTWLGLLPHPFPHNVVTLLSVQRSILLSLSRVLGADASGWI</sequence>
<reference evidence="1" key="1">
    <citation type="submission" date="2019-01" db="EMBL/GenBank/DDBJ databases">
        <title>Draft genome sequences of three monokaryotic isolates of the white-rot basidiomycete fungus Dichomitus squalens.</title>
        <authorList>
            <consortium name="DOE Joint Genome Institute"/>
            <person name="Lopez S.C."/>
            <person name="Andreopoulos B."/>
            <person name="Pangilinan J."/>
            <person name="Lipzen A."/>
            <person name="Riley R."/>
            <person name="Ahrendt S."/>
            <person name="Ng V."/>
            <person name="Barry K."/>
            <person name="Daum C."/>
            <person name="Grigoriev I.V."/>
            <person name="Hilden K.S."/>
            <person name="Makela M.R."/>
            <person name="de Vries R.P."/>
        </authorList>
    </citation>
    <scope>NUCLEOTIDE SEQUENCE [LARGE SCALE GENOMIC DNA]</scope>
    <source>
        <strain evidence="1">OM18370.1</strain>
    </source>
</reference>
<protein>
    <submittedName>
        <fullName evidence="1">Uncharacterized protein</fullName>
    </submittedName>
</protein>
<accession>A0A4Q9N100</accession>
<proteinExistence type="predicted"/>
<gene>
    <name evidence="1" type="ORF">BD311DRAFT_544957</name>
</gene>
<dbReference type="EMBL" id="ML143394">
    <property type="protein sequence ID" value="TBU32571.1"/>
    <property type="molecule type" value="Genomic_DNA"/>
</dbReference>
<dbReference type="AlphaFoldDB" id="A0A4Q9N100"/>
<evidence type="ECO:0000313" key="1">
    <source>
        <dbReference type="EMBL" id="TBU32571.1"/>
    </source>
</evidence>
<name>A0A4Q9N100_9APHY</name>
<dbReference type="Proteomes" id="UP000292957">
    <property type="component" value="Unassembled WGS sequence"/>
</dbReference>
<organism evidence="1">
    <name type="scientific">Dichomitus squalens</name>
    <dbReference type="NCBI Taxonomy" id="114155"/>
    <lineage>
        <taxon>Eukaryota</taxon>
        <taxon>Fungi</taxon>
        <taxon>Dikarya</taxon>
        <taxon>Basidiomycota</taxon>
        <taxon>Agaricomycotina</taxon>
        <taxon>Agaricomycetes</taxon>
        <taxon>Polyporales</taxon>
        <taxon>Polyporaceae</taxon>
        <taxon>Dichomitus</taxon>
    </lineage>
</organism>